<evidence type="ECO:0000256" key="1">
    <source>
        <dbReference type="SAM" id="Coils"/>
    </source>
</evidence>
<name>A0AAV5V8D5_9BILA</name>
<feature type="non-terminal residue" evidence="2">
    <location>
        <position position="1"/>
    </location>
</feature>
<feature type="coiled-coil region" evidence="1">
    <location>
        <begin position="30"/>
        <end position="64"/>
    </location>
</feature>
<dbReference type="Proteomes" id="UP001432322">
    <property type="component" value="Unassembled WGS sequence"/>
</dbReference>
<keyword evidence="3" id="KW-1185">Reference proteome</keyword>
<dbReference type="EMBL" id="BTSY01000002">
    <property type="protein sequence ID" value="GMT14169.1"/>
    <property type="molecule type" value="Genomic_DNA"/>
</dbReference>
<gene>
    <name evidence="2" type="ORF">PFISCL1PPCAC_5466</name>
</gene>
<sequence>RYRMSDIVKGLLGLLGLLFALNLYMSWTGIEGYKENRLGLQEQILSLEQKKASLQQTVWEQERNVHRYNLRLESLDSQVRDRLQLLSNRKKTSLPMIYFITPTGFRCEQKADLTRLSQTL</sequence>
<proteinExistence type="predicted"/>
<organism evidence="2 3">
    <name type="scientific">Pristionchus fissidentatus</name>
    <dbReference type="NCBI Taxonomy" id="1538716"/>
    <lineage>
        <taxon>Eukaryota</taxon>
        <taxon>Metazoa</taxon>
        <taxon>Ecdysozoa</taxon>
        <taxon>Nematoda</taxon>
        <taxon>Chromadorea</taxon>
        <taxon>Rhabditida</taxon>
        <taxon>Rhabditina</taxon>
        <taxon>Diplogasteromorpha</taxon>
        <taxon>Diplogasteroidea</taxon>
        <taxon>Neodiplogasteridae</taxon>
        <taxon>Pristionchus</taxon>
    </lineage>
</organism>
<evidence type="ECO:0000313" key="3">
    <source>
        <dbReference type="Proteomes" id="UP001432322"/>
    </source>
</evidence>
<accession>A0AAV5V8D5</accession>
<keyword evidence="1" id="KW-0175">Coiled coil</keyword>
<comment type="caution">
    <text evidence="2">The sequence shown here is derived from an EMBL/GenBank/DDBJ whole genome shotgun (WGS) entry which is preliminary data.</text>
</comment>
<evidence type="ECO:0000313" key="2">
    <source>
        <dbReference type="EMBL" id="GMT14169.1"/>
    </source>
</evidence>
<feature type="non-terminal residue" evidence="2">
    <location>
        <position position="120"/>
    </location>
</feature>
<dbReference type="Gene3D" id="3.90.550.10">
    <property type="entry name" value="Spore Coat Polysaccharide Biosynthesis Protein SpsA, Chain A"/>
    <property type="match status" value="1"/>
</dbReference>
<dbReference type="InterPro" id="IPR029044">
    <property type="entry name" value="Nucleotide-diphossugar_trans"/>
</dbReference>
<dbReference type="AlphaFoldDB" id="A0AAV5V8D5"/>
<protein>
    <submittedName>
        <fullName evidence="2">Uncharacterized protein</fullName>
    </submittedName>
</protein>
<reference evidence="2" key="1">
    <citation type="submission" date="2023-10" db="EMBL/GenBank/DDBJ databases">
        <title>Genome assembly of Pristionchus species.</title>
        <authorList>
            <person name="Yoshida K."/>
            <person name="Sommer R.J."/>
        </authorList>
    </citation>
    <scope>NUCLEOTIDE SEQUENCE</scope>
    <source>
        <strain evidence="2">RS5133</strain>
    </source>
</reference>